<sequence>MTTRLVTALVLLSLAAISVGIRCWRCGTYSDGVGSITPCINRSTTRLEQCPGDSKFCISRYAATTTLRCIPALLTRFQSQNQNQTLINEYLFFSLINLDIWLSDIFCRQLYVLKK</sequence>
<dbReference type="EMBL" id="CM034412">
    <property type="protein sequence ID" value="KAJ0170982.1"/>
    <property type="molecule type" value="Genomic_DNA"/>
</dbReference>
<evidence type="ECO:0000313" key="2">
    <source>
        <dbReference type="Proteomes" id="UP000824533"/>
    </source>
</evidence>
<evidence type="ECO:0000313" key="1">
    <source>
        <dbReference type="EMBL" id="KAJ0170982.1"/>
    </source>
</evidence>
<gene>
    <name evidence="1" type="ORF">K1T71_013754</name>
</gene>
<name>A0ACC1CHN0_9NEOP</name>
<proteinExistence type="predicted"/>
<comment type="caution">
    <text evidence="1">The sequence shown here is derived from an EMBL/GenBank/DDBJ whole genome shotgun (WGS) entry which is preliminary data.</text>
</comment>
<reference evidence="1 2" key="1">
    <citation type="journal article" date="2021" name="Front. Genet.">
        <title>Chromosome-Level Genome Assembly Reveals Significant Gene Expansion in the Toll and IMD Signaling Pathways of Dendrolimus kikuchii.</title>
        <authorList>
            <person name="Zhou J."/>
            <person name="Wu P."/>
            <person name="Xiong Z."/>
            <person name="Liu N."/>
            <person name="Zhao N."/>
            <person name="Ji M."/>
            <person name="Qiu Y."/>
            <person name="Yang B."/>
        </authorList>
    </citation>
    <scope>NUCLEOTIDE SEQUENCE [LARGE SCALE GENOMIC DNA]</scope>
    <source>
        <strain evidence="1">Ann1</strain>
    </source>
</reference>
<organism evidence="1 2">
    <name type="scientific">Dendrolimus kikuchii</name>
    <dbReference type="NCBI Taxonomy" id="765133"/>
    <lineage>
        <taxon>Eukaryota</taxon>
        <taxon>Metazoa</taxon>
        <taxon>Ecdysozoa</taxon>
        <taxon>Arthropoda</taxon>
        <taxon>Hexapoda</taxon>
        <taxon>Insecta</taxon>
        <taxon>Pterygota</taxon>
        <taxon>Neoptera</taxon>
        <taxon>Endopterygota</taxon>
        <taxon>Lepidoptera</taxon>
        <taxon>Glossata</taxon>
        <taxon>Ditrysia</taxon>
        <taxon>Bombycoidea</taxon>
        <taxon>Lasiocampidae</taxon>
        <taxon>Dendrolimus</taxon>
    </lineage>
</organism>
<accession>A0ACC1CHN0</accession>
<keyword evidence="2" id="KW-1185">Reference proteome</keyword>
<dbReference type="Proteomes" id="UP000824533">
    <property type="component" value="Linkage Group LG26"/>
</dbReference>
<protein>
    <submittedName>
        <fullName evidence="1">Uncharacterized protein</fullName>
    </submittedName>
</protein>